<dbReference type="Proteomes" id="UP000521943">
    <property type="component" value="Unassembled WGS sequence"/>
</dbReference>
<evidence type="ECO:0000313" key="2">
    <source>
        <dbReference type="Proteomes" id="UP000521943"/>
    </source>
</evidence>
<name>A0A8H6HEH4_9AGAR</name>
<protein>
    <submittedName>
        <fullName evidence="1">Uncharacterized protein</fullName>
    </submittedName>
</protein>
<dbReference type="OrthoDB" id="3041041at2759"/>
<keyword evidence="2" id="KW-1185">Reference proteome</keyword>
<organism evidence="1 2">
    <name type="scientific">Ephemerocybe angulata</name>
    <dbReference type="NCBI Taxonomy" id="980116"/>
    <lineage>
        <taxon>Eukaryota</taxon>
        <taxon>Fungi</taxon>
        <taxon>Dikarya</taxon>
        <taxon>Basidiomycota</taxon>
        <taxon>Agaricomycotina</taxon>
        <taxon>Agaricomycetes</taxon>
        <taxon>Agaricomycetidae</taxon>
        <taxon>Agaricales</taxon>
        <taxon>Agaricineae</taxon>
        <taxon>Psathyrellaceae</taxon>
        <taxon>Ephemerocybe</taxon>
    </lineage>
</organism>
<reference evidence="1 2" key="1">
    <citation type="submission" date="2020-07" db="EMBL/GenBank/DDBJ databases">
        <title>Comparative genomics of pyrophilous fungi reveals a link between fire events and developmental genes.</title>
        <authorList>
            <consortium name="DOE Joint Genome Institute"/>
            <person name="Steindorff A.S."/>
            <person name="Carver A."/>
            <person name="Calhoun S."/>
            <person name="Stillman K."/>
            <person name="Liu H."/>
            <person name="Lipzen A."/>
            <person name="Pangilinan J."/>
            <person name="Labutti K."/>
            <person name="Bruns T.D."/>
            <person name="Grigoriev I.V."/>
        </authorList>
    </citation>
    <scope>NUCLEOTIDE SEQUENCE [LARGE SCALE GENOMIC DNA]</scope>
    <source>
        <strain evidence="1 2">CBS 144469</strain>
    </source>
</reference>
<evidence type="ECO:0000313" key="1">
    <source>
        <dbReference type="EMBL" id="KAF6745569.1"/>
    </source>
</evidence>
<dbReference type="EMBL" id="JACGCI010000104">
    <property type="protein sequence ID" value="KAF6745569.1"/>
    <property type="molecule type" value="Genomic_DNA"/>
</dbReference>
<comment type="caution">
    <text evidence="1">The sequence shown here is derived from an EMBL/GenBank/DDBJ whole genome shotgun (WGS) entry which is preliminary data.</text>
</comment>
<dbReference type="AlphaFoldDB" id="A0A8H6HEH4"/>
<sequence>MPQARNASQTVSLARSAFSYKPVLLHLKSLYYDAHAFKETMVDVPTLAHPTGSQRFPCAETVLGVGATHDVVVSVIDGRGKENRFLVVCQIGAHLPVNRPLLKLAPDVAWAGSVLIMKMGQRLPFVGMSSMDKADAILAVFKFINACDGPELPTFIQA</sequence>
<gene>
    <name evidence="1" type="ORF">DFP72DRAFT_1077346</name>
</gene>
<accession>A0A8H6HEH4</accession>
<proteinExistence type="predicted"/>